<dbReference type="Pfam" id="PF00098">
    <property type="entry name" value="zf-CCHC"/>
    <property type="match status" value="1"/>
</dbReference>
<dbReference type="InterPro" id="IPR001878">
    <property type="entry name" value="Znf_CCHC"/>
</dbReference>
<keyword evidence="5" id="KW-1185">Reference proteome</keyword>
<dbReference type="Proteomes" id="UP001187471">
    <property type="component" value="Unassembled WGS sequence"/>
</dbReference>
<evidence type="ECO:0000313" key="5">
    <source>
        <dbReference type="Proteomes" id="UP001187471"/>
    </source>
</evidence>
<feature type="compositionally biased region" description="Polar residues" evidence="2">
    <location>
        <begin position="225"/>
        <end position="242"/>
    </location>
</feature>
<keyword evidence="1" id="KW-0863">Zinc-finger</keyword>
<dbReference type="AlphaFoldDB" id="A0AA88RBA9"/>
<feature type="compositionally biased region" description="Polar residues" evidence="2">
    <location>
        <begin position="433"/>
        <end position="445"/>
    </location>
</feature>
<comment type="caution">
    <text evidence="4">The sequence shown here is derived from an EMBL/GenBank/DDBJ whole genome shotgun (WGS) entry which is preliminary data.</text>
</comment>
<protein>
    <recommendedName>
        <fullName evidence="3">CCHC-type domain-containing protein</fullName>
    </recommendedName>
</protein>
<evidence type="ECO:0000259" key="3">
    <source>
        <dbReference type="PROSITE" id="PS50158"/>
    </source>
</evidence>
<dbReference type="PANTHER" id="PTHR34482">
    <property type="entry name" value="DNA DAMAGE-INDUCIBLE PROTEIN 1-LIKE"/>
    <property type="match status" value="1"/>
</dbReference>
<dbReference type="SUPFAM" id="SSF57756">
    <property type="entry name" value="Retrovirus zinc finger-like domains"/>
    <property type="match status" value="1"/>
</dbReference>
<feature type="compositionally biased region" description="Basic and acidic residues" evidence="2">
    <location>
        <begin position="306"/>
        <end position="319"/>
    </location>
</feature>
<accession>A0AA88RBA9</accession>
<feature type="compositionally biased region" description="Polar residues" evidence="2">
    <location>
        <begin position="329"/>
        <end position="346"/>
    </location>
</feature>
<feature type="region of interest" description="Disordered" evidence="2">
    <location>
        <begin position="306"/>
        <end position="352"/>
    </location>
</feature>
<dbReference type="PROSITE" id="PS50158">
    <property type="entry name" value="ZF_CCHC"/>
    <property type="match status" value="1"/>
</dbReference>
<feature type="region of interest" description="Disordered" evidence="2">
    <location>
        <begin position="494"/>
        <end position="514"/>
    </location>
</feature>
<dbReference type="EMBL" id="JAVXUO010001275">
    <property type="protein sequence ID" value="KAK2984027.1"/>
    <property type="molecule type" value="Genomic_DNA"/>
</dbReference>
<reference evidence="4" key="1">
    <citation type="submission" date="2022-12" db="EMBL/GenBank/DDBJ databases">
        <title>Draft genome assemblies for two species of Escallonia (Escalloniales).</title>
        <authorList>
            <person name="Chanderbali A."/>
            <person name="Dervinis C."/>
            <person name="Anghel I."/>
            <person name="Soltis D."/>
            <person name="Soltis P."/>
            <person name="Zapata F."/>
        </authorList>
    </citation>
    <scope>NUCLEOTIDE SEQUENCE</scope>
    <source>
        <strain evidence="4">UCBG92.1500</strain>
        <tissue evidence="4">Leaf</tissue>
    </source>
</reference>
<feature type="region of interest" description="Disordered" evidence="2">
    <location>
        <begin position="410"/>
        <end position="445"/>
    </location>
</feature>
<feature type="region of interest" description="Disordered" evidence="2">
    <location>
        <begin position="202"/>
        <end position="248"/>
    </location>
</feature>
<proteinExistence type="predicted"/>
<feature type="compositionally biased region" description="Basic and acidic residues" evidence="2">
    <location>
        <begin position="137"/>
        <end position="156"/>
    </location>
</feature>
<evidence type="ECO:0000256" key="1">
    <source>
        <dbReference type="PROSITE-ProRule" id="PRU00047"/>
    </source>
</evidence>
<organism evidence="4 5">
    <name type="scientific">Escallonia rubra</name>
    <dbReference type="NCBI Taxonomy" id="112253"/>
    <lineage>
        <taxon>Eukaryota</taxon>
        <taxon>Viridiplantae</taxon>
        <taxon>Streptophyta</taxon>
        <taxon>Embryophyta</taxon>
        <taxon>Tracheophyta</taxon>
        <taxon>Spermatophyta</taxon>
        <taxon>Magnoliopsida</taxon>
        <taxon>eudicotyledons</taxon>
        <taxon>Gunneridae</taxon>
        <taxon>Pentapetalae</taxon>
        <taxon>asterids</taxon>
        <taxon>campanulids</taxon>
        <taxon>Escalloniales</taxon>
        <taxon>Escalloniaceae</taxon>
        <taxon>Escallonia</taxon>
    </lineage>
</organism>
<feature type="region of interest" description="Disordered" evidence="2">
    <location>
        <begin position="135"/>
        <end position="156"/>
    </location>
</feature>
<dbReference type="InterPro" id="IPR036875">
    <property type="entry name" value="Znf_CCHC_sf"/>
</dbReference>
<dbReference type="Gene3D" id="4.10.60.10">
    <property type="entry name" value="Zinc finger, CCHC-type"/>
    <property type="match status" value="1"/>
</dbReference>
<dbReference type="SMART" id="SM00343">
    <property type="entry name" value="ZnF_C2HC"/>
    <property type="match status" value="1"/>
</dbReference>
<feature type="compositionally biased region" description="Basic and acidic residues" evidence="2">
    <location>
        <begin position="202"/>
        <end position="215"/>
    </location>
</feature>
<feature type="region of interest" description="Disordered" evidence="2">
    <location>
        <begin position="10"/>
        <end position="41"/>
    </location>
</feature>
<feature type="compositionally biased region" description="Basic and acidic residues" evidence="2">
    <location>
        <begin position="410"/>
        <end position="423"/>
    </location>
</feature>
<name>A0AA88RBA9_9ASTE</name>
<dbReference type="PANTHER" id="PTHR34482:SF48">
    <property type="entry name" value="GAG PROTEASE POLYPROTEIN"/>
    <property type="match status" value="1"/>
</dbReference>
<dbReference type="GO" id="GO:0008270">
    <property type="term" value="F:zinc ion binding"/>
    <property type="evidence" value="ECO:0007669"/>
    <property type="project" value="UniProtKB-KW"/>
</dbReference>
<sequence length="529" mass="59466">MLLLLRAFHTVGSNGSPQSPSAARPRPTPTSDPQTPSYNPSRFPPTAALKYLISGSVTKSQISTARDERTCRQTSAFQARCRCRAFGVEAVAVVSWGELWVTEVFLVDGEDKAADAGDGGKLVDRGGGPGGAVVRAHGVEGPEEKKHPSLPDTEERRATRFKNGLRYGIRKFLTAVTLETYGQVLDKAQRVEKDVEAGRKYYKEQRQKRGREDNSSRGNDVVQPKSKNNNLATKEPFKNTQEPVEACKTCGKNHRDTEERRATRFKNGLRYGIRKFLTAVTLETYGQVLDKAQRVEKDVEAGRKYYKEQRQKRGREDNSSRGNDVVQPKSKNNNLATKEPFKNTQEPVEACKTCGKNHRDTEERRATRFKNGLRYGIRKFLTAVTLETYGQVLDKAQRVEKDVEAGRKYYKEQRQKRGREDNSSRGNDVVQPKSKNNNLATKEPFKNTQEPVEACKTCGKNHRGVCYWQSGACFNCQQQGHRIRDCPQPLRPQFSQGKGMQNQLPGNNQAGTTRARAYALTEKDATISP</sequence>
<feature type="compositionally biased region" description="Polar residues" evidence="2">
    <location>
        <begin position="494"/>
        <end position="512"/>
    </location>
</feature>
<feature type="compositionally biased region" description="Low complexity" evidence="2">
    <location>
        <begin position="16"/>
        <end position="31"/>
    </location>
</feature>
<feature type="domain" description="CCHC-type" evidence="3">
    <location>
        <begin position="473"/>
        <end position="488"/>
    </location>
</feature>
<evidence type="ECO:0000313" key="4">
    <source>
        <dbReference type="EMBL" id="KAK2984027.1"/>
    </source>
</evidence>
<gene>
    <name evidence="4" type="ORF">RJ640_004074</name>
</gene>
<evidence type="ECO:0000256" key="2">
    <source>
        <dbReference type="SAM" id="MobiDB-lite"/>
    </source>
</evidence>
<keyword evidence="1" id="KW-0862">Zinc</keyword>
<keyword evidence="1" id="KW-0479">Metal-binding</keyword>
<dbReference type="GO" id="GO:0003676">
    <property type="term" value="F:nucleic acid binding"/>
    <property type="evidence" value="ECO:0007669"/>
    <property type="project" value="InterPro"/>
</dbReference>